<evidence type="ECO:0000256" key="6">
    <source>
        <dbReference type="RuleBase" id="RU003657"/>
    </source>
</evidence>
<evidence type="ECO:0000256" key="4">
    <source>
        <dbReference type="ARBA" id="ARBA00023235"/>
    </source>
</evidence>
<comment type="caution">
    <text evidence="7">The sequence shown here is derived from an EMBL/GenBank/DDBJ whole genome shotgun (WGS) entry which is preliminary data.</text>
</comment>
<evidence type="ECO:0000256" key="2">
    <source>
        <dbReference type="ARBA" id="ARBA00022605"/>
    </source>
</evidence>
<dbReference type="Gene3D" id="3.20.20.70">
    <property type="entry name" value="Aldolase class I"/>
    <property type="match status" value="1"/>
</dbReference>
<evidence type="ECO:0000313" key="8">
    <source>
        <dbReference type="Proteomes" id="UP001234495"/>
    </source>
</evidence>
<evidence type="ECO:0000313" key="7">
    <source>
        <dbReference type="EMBL" id="MDQ0232391.1"/>
    </source>
</evidence>
<dbReference type="InterPro" id="IPR013785">
    <property type="entry name" value="Aldolase_TIM"/>
</dbReference>
<sequence>MQKCKKPFIKLNLDIERLVIHVKFRPCIDIHQGKVKQIVGDTLTLTNQHVVENFVSEHDSPYYATMFKEDKLTGGHVIMLGDGNQETAIKALQAYPGGLQIGGGITTSNAKSYLEAGASHVIVTSYIFQDGELHLSRLKELVQEVGKDQLVIDLSCKEKDGKWYVVTDKWTKFTNFEINQSTIKEMESYCDEFLIHAVDVEGKRTGIQETLVKQLSQWVTIPTTYAGGVRSIEDLETFNHLSNGKLDITIGSALDIFGGSLPYDEVVAYCEKL</sequence>
<reference evidence="7 8" key="1">
    <citation type="submission" date="2023-07" db="EMBL/GenBank/DDBJ databases">
        <title>Genomic Encyclopedia of Type Strains, Phase IV (KMG-IV): sequencing the most valuable type-strain genomes for metagenomic binning, comparative biology and taxonomic classification.</title>
        <authorList>
            <person name="Goeker M."/>
        </authorList>
    </citation>
    <scope>NUCLEOTIDE SEQUENCE [LARGE SCALE GENOMIC DNA]</scope>
    <source>
        <strain evidence="7 8">DSM 29005</strain>
    </source>
</reference>
<dbReference type="InterPro" id="IPR006062">
    <property type="entry name" value="His_biosynth"/>
</dbReference>
<dbReference type="NCBIfam" id="TIGR02129">
    <property type="entry name" value="hisA_euk"/>
    <property type="match status" value="1"/>
</dbReference>
<dbReference type="EC" id="5.3.1.16" evidence="7"/>
<dbReference type="InterPro" id="IPR044524">
    <property type="entry name" value="Isoase_HisA-like"/>
</dbReference>
<keyword evidence="4 7" id="KW-0413">Isomerase</keyword>
<dbReference type="EMBL" id="JAUSUD010000020">
    <property type="protein sequence ID" value="MDQ0232391.1"/>
    <property type="molecule type" value="Genomic_DNA"/>
</dbReference>
<protein>
    <submittedName>
        <fullName evidence="7">Phosphoribosylformimino-5-aminoimidazole carboxamide ribotide isomerase</fullName>
        <ecNumber evidence="7">5.3.1.16</ecNumber>
    </submittedName>
</protein>
<comment type="pathway">
    <text evidence="5">Amino-acid biosynthesis.</text>
</comment>
<dbReference type="Proteomes" id="UP001234495">
    <property type="component" value="Unassembled WGS sequence"/>
</dbReference>
<dbReference type="CDD" id="cd04723">
    <property type="entry name" value="HisA_HisF"/>
    <property type="match status" value="1"/>
</dbReference>
<gene>
    <name evidence="7" type="ORF">J2S19_003701</name>
</gene>
<dbReference type="InterPro" id="IPR011858">
    <property type="entry name" value="His6/HISN3"/>
</dbReference>
<dbReference type="SUPFAM" id="SSF51366">
    <property type="entry name" value="Ribulose-phoshate binding barrel"/>
    <property type="match status" value="1"/>
</dbReference>
<organism evidence="7 8">
    <name type="scientific">Metabacillus malikii</name>
    <dbReference type="NCBI Taxonomy" id="1504265"/>
    <lineage>
        <taxon>Bacteria</taxon>
        <taxon>Bacillati</taxon>
        <taxon>Bacillota</taxon>
        <taxon>Bacilli</taxon>
        <taxon>Bacillales</taxon>
        <taxon>Bacillaceae</taxon>
        <taxon>Metabacillus</taxon>
    </lineage>
</organism>
<evidence type="ECO:0000256" key="3">
    <source>
        <dbReference type="ARBA" id="ARBA00023102"/>
    </source>
</evidence>
<keyword evidence="3 6" id="KW-0368">Histidine biosynthesis</keyword>
<name>A0ABT9ZJD6_9BACI</name>
<comment type="similarity">
    <text evidence="1 6">Belongs to the HisA/HisF family.</text>
</comment>
<dbReference type="InterPro" id="IPR011060">
    <property type="entry name" value="RibuloseP-bd_barrel"/>
</dbReference>
<proteinExistence type="inferred from homology"/>
<dbReference type="PANTHER" id="PTHR43090">
    <property type="entry name" value="1-(5-PHOSPHORIBOSYL)-5-[(5-PHOSPHORIBOSYLAMINO)METHYLIDENEAMINO] IMIDAZOLE-4-CARBOXAMIDE ISOMERASE"/>
    <property type="match status" value="1"/>
</dbReference>
<dbReference type="GO" id="GO:0003949">
    <property type="term" value="F:1-(5-phosphoribosyl)-5-[(5-phosphoribosylamino)methylideneamino]imidazole-4-carboxamide isomerase activity"/>
    <property type="evidence" value="ECO:0007669"/>
    <property type="project" value="UniProtKB-EC"/>
</dbReference>
<keyword evidence="2 6" id="KW-0028">Amino-acid biosynthesis</keyword>
<dbReference type="Pfam" id="PF00977">
    <property type="entry name" value="His_biosynth"/>
    <property type="match status" value="1"/>
</dbReference>
<accession>A0ABT9ZJD6</accession>
<evidence type="ECO:0000256" key="5">
    <source>
        <dbReference type="ARBA" id="ARBA00029440"/>
    </source>
</evidence>
<dbReference type="PANTHER" id="PTHR43090:SF2">
    <property type="entry name" value="1-(5-PHOSPHORIBOSYL)-5-[(5-PHOSPHORIBOSYLAMINO)METHYLIDENEAMINO] IMIDAZOLE-4-CARBOXAMIDE ISOMERASE"/>
    <property type="match status" value="1"/>
</dbReference>
<keyword evidence="8" id="KW-1185">Reference proteome</keyword>
<evidence type="ECO:0000256" key="1">
    <source>
        <dbReference type="ARBA" id="ARBA00009667"/>
    </source>
</evidence>